<gene>
    <name evidence="2" type="ORF">QO014_002884</name>
</gene>
<dbReference type="RefSeq" id="WP_266349404.1">
    <property type="nucleotide sequence ID" value="NZ_JAPKNG010000004.1"/>
</dbReference>
<feature type="transmembrane region" description="Helical" evidence="1">
    <location>
        <begin position="186"/>
        <end position="207"/>
    </location>
</feature>
<keyword evidence="1" id="KW-0472">Membrane</keyword>
<comment type="caution">
    <text evidence="2">The sequence shown here is derived from an EMBL/GenBank/DDBJ whole genome shotgun (WGS) entry which is preliminary data.</text>
</comment>
<dbReference type="EMBL" id="JAUSVO010000004">
    <property type="protein sequence ID" value="MDQ0438489.1"/>
    <property type="molecule type" value="Genomic_DNA"/>
</dbReference>
<organism evidence="2 3">
    <name type="scientific">Kaistia dalseonensis</name>
    <dbReference type="NCBI Taxonomy" id="410840"/>
    <lineage>
        <taxon>Bacteria</taxon>
        <taxon>Pseudomonadati</taxon>
        <taxon>Pseudomonadota</taxon>
        <taxon>Alphaproteobacteria</taxon>
        <taxon>Hyphomicrobiales</taxon>
        <taxon>Kaistiaceae</taxon>
        <taxon>Kaistia</taxon>
    </lineage>
</organism>
<reference evidence="2 3" key="1">
    <citation type="submission" date="2023-07" db="EMBL/GenBank/DDBJ databases">
        <title>Genomic Encyclopedia of Type Strains, Phase IV (KMG-IV): sequencing the most valuable type-strain genomes for metagenomic binning, comparative biology and taxonomic classification.</title>
        <authorList>
            <person name="Goeker M."/>
        </authorList>
    </citation>
    <scope>NUCLEOTIDE SEQUENCE [LARGE SCALE GENOMIC DNA]</scope>
    <source>
        <strain evidence="2 3">B6-8</strain>
    </source>
</reference>
<proteinExistence type="predicted"/>
<name>A0ABU0H856_9HYPH</name>
<evidence type="ECO:0000313" key="3">
    <source>
        <dbReference type="Proteomes" id="UP001241603"/>
    </source>
</evidence>
<sequence>MLARHWRQHVRFYGAAAIAILSIFVFRLFDPEIAFIAAGDVFFITFFLSMLQKAAKADVTTLRARAKVEDEGIVLIVGLTIAAIIFSFGSMFSILNSGDGRPLSHLLTALASIPLGWLVLNSLFAFHYARLYYAPAGTDGKATDAAGLDFPESPEPVIWDFFYFSFVIGATFQTSDVGIKNTDFRVVVLFHSIASFVFNTVLLALAVNVGASLVH</sequence>
<feature type="transmembrane region" description="Helical" evidence="1">
    <location>
        <begin position="12"/>
        <end position="29"/>
    </location>
</feature>
<dbReference type="Proteomes" id="UP001241603">
    <property type="component" value="Unassembled WGS sequence"/>
</dbReference>
<protein>
    <submittedName>
        <fullName evidence="2">Membrane protein</fullName>
    </submittedName>
</protein>
<feature type="transmembrane region" description="Helical" evidence="1">
    <location>
        <begin position="106"/>
        <end position="126"/>
    </location>
</feature>
<keyword evidence="3" id="KW-1185">Reference proteome</keyword>
<keyword evidence="1" id="KW-0812">Transmembrane</keyword>
<evidence type="ECO:0000313" key="2">
    <source>
        <dbReference type="EMBL" id="MDQ0438489.1"/>
    </source>
</evidence>
<accession>A0ABU0H856</accession>
<dbReference type="Pfam" id="PF07077">
    <property type="entry name" value="DUF1345"/>
    <property type="match status" value="1"/>
</dbReference>
<keyword evidence="1" id="KW-1133">Transmembrane helix</keyword>
<feature type="transmembrane region" description="Helical" evidence="1">
    <location>
        <begin position="35"/>
        <end position="51"/>
    </location>
</feature>
<feature type="transmembrane region" description="Helical" evidence="1">
    <location>
        <begin position="72"/>
        <end position="94"/>
    </location>
</feature>
<dbReference type="InterPro" id="IPR009781">
    <property type="entry name" value="DUF1345"/>
</dbReference>
<evidence type="ECO:0000256" key="1">
    <source>
        <dbReference type="SAM" id="Phobius"/>
    </source>
</evidence>